<dbReference type="Pfam" id="PF02616">
    <property type="entry name" value="SMC_ScpA"/>
    <property type="match status" value="1"/>
</dbReference>
<sequence length="371" mass="39267">MDYGRPVTAPPLDPPDTADPAVVDGAQPVGFTVRLANFTGPFDLLLQLIGKHKLDVTEVALHTVTDEFIAYIRAMGDDWDLDEASEFLLIAATLLDLKAARLLPAADVEDEADLALLEARDLLFARLLQYKAYKEAAAHIAELEAVGGRRYPRAVSLEPRYAEALPDLVLGIGPQRLLKLAVKAMTPKPVPEVSIAHVHMVRVSVREHAAILTARLRRAGVATFSLLCADCEATLEVVARFLALLELYREGLVSFVQEQALEELTVRWTGPADGDTDLHVDEYAGTPADPEPPATVTEPAALAEPSGPSTPPAEPAEAVVGLGESSGTPVSVGDSSETAASGEPPGPEVARPAGETGGPGGTGTTEDERDE</sequence>
<name>A0ABS1YNW6_9ACTN</name>
<evidence type="ECO:0000256" key="2">
    <source>
        <dbReference type="ARBA" id="ARBA00044777"/>
    </source>
</evidence>
<feature type="compositionally biased region" description="Polar residues" evidence="3">
    <location>
        <begin position="325"/>
        <end position="339"/>
    </location>
</feature>
<accession>A0ABS1YNW6</accession>
<dbReference type="PANTHER" id="PTHR33969">
    <property type="entry name" value="SEGREGATION AND CONDENSATION PROTEIN A"/>
    <property type="match status" value="1"/>
</dbReference>
<evidence type="ECO:0000256" key="1">
    <source>
        <dbReference type="ARBA" id="ARBA00022829"/>
    </source>
</evidence>
<keyword evidence="5" id="KW-1185">Reference proteome</keyword>
<dbReference type="Proteomes" id="UP000622245">
    <property type="component" value="Unassembled WGS sequence"/>
</dbReference>
<comment type="caution">
    <text evidence="4">The sequence shown here is derived from an EMBL/GenBank/DDBJ whole genome shotgun (WGS) entry which is preliminary data.</text>
</comment>
<organism evidence="4 5">
    <name type="scientific">Micromonospora tarensis</name>
    <dbReference type="NCBI Taxonomy" id="2806100"/>
    <lineage>
        <taxon>Bacteria</taxon>
        <taxon>Bacillati</taxon>
        <taxon>Actinomycetota</taxon>
        <taxon>Actinomycetes</taxon>
        <taxon>Micromonosporales</taxon>
        <taxon>Micromonosporaceae</taxon>
        <taxon>Micromonospora</taxon>
    </lineage>
</organism>
<evidence type="ECO:0000256" key="3">
    <source>
        <dbReference type="SAM" id="MobiDB-lite"/>
    </source>
</evidence>
<gene>
    <name evidence="4" type="ORF">JM949_29525</name>
</gene>
<evidence type="ECO:0000313" key="4">
    <source>
        <dbReference type="EMBL" id="MBM0279109.1"/>
    </source>
</evidence>
<keyword evidence="1" id="KW-0159">Chromosome partition</keyword>
<reference evidence="4 5" key="1">
    <citation type="submission" date="2021-01" db="EMBL/GenBank/DDBJ databases">
        <title>Draft genome sequence of Micromonospora sp. strain STR1s_6.</title>
        <authorList>
            <person name="Karlyshev A."/>
            <person name="Jawad R."/>
        </authorList>
    </citation>
    <scope>NUCLEOTIDE SEQUENCE [LARGE SCALE GENOMIC DNA]</scope>
    <source>
        <strain evidence="4 5">STR1S-6</strain>
    </source>
</reference>
<evidence type="ECO:0000313" key="5">
    <source>
        <dbReference type="Proteomes" id="UP000622245"/>
    </source>
</evidence>
<proteinExistence type="predicted"/>
<dbReference type="Gene3D" id="6.10.250.2410">
    <property type="match status" value="1"/>
</dbReference>
<feature type="region of interest" description="Disordered" evidence="3">
    <location>
        <begin position="269"/>
        <end position="371"/>
    </location>
</feature>
<dbReference type="PANTHER" id="PTHR33969:SF2">
    <property type="entry name" value="SEGREGATION AND CONDENSATION PROTEIN A"/>
    <property type="match status" value="1"/>
</dbReference>
<dbReference type="EMBL" id="JAEVHL010000240">
    <property type="protein sequence ID" value="MBM0279109.1"/>
    <property type="molecule type" value="Genomic_DNA"/>
</dbReference>
<feature type="compositionally biased region" description="Low complexity" evidence="3">
    <location>
        <begin position="294"/>
        <end position="305"/>
    </location>
</feature>
<protein>
    <recommendedName>
        <fullName evidence="2">Segregation and condensation protein A</fullName>
    </recommendedName>
</protein>
<dbReference type="InterPro" id="IPR003768">
    <property type="entry name" value="ScpA"/>
</dbReference>